<dbReference type="Pfam" id="PF00874">
    <property type="entry name" value="PRD"/>
    <property type="match status" value="1"/>
</dbReference>
<evidence type="ECO:0000259" key="8">
    <source>
        <dbReference type="PROSITE" id="PS51372"/>
    </source>
</evidence>
<dbReference type="Gene3D" id="1.10.10.10">
    <property type="entry name" value="Winged helix-like DNA-binding domain superfamily/Winged helix DNA-binding domain"/>
    <property type="match status" value="1"/>
</dbReference>
<protein>
    <submittedName>
        <fullName evidence="9">HTH domain-containing protein</fullName>
    </submittedName>
</protein>
<comment type="caution">
    <text evidence="9">The sequence shown here is derived from an EMBL/GenBank/DDBJ whole genome shotgun (WGS) entry which is preliminary data.</text>
</comment>
<keyword evidence="10" id="KW-1185">Reference proteome</keyword>
<name>A0ABR7TA78_9LACT</name>
<evidence type="ECO:0000313" key="9">
    <source>
        <dbReference type="EMBL" id="MBC9824577.1"/>
    </source>
</evidence>
<keyword evidence="4" id="KW-0010">Activator</keyword>
<dbReference type="Gene3D" id="3.40.50.2300">
    <property type="match status" value="1"/>
</dbReference>
<dbReference type="Pfam" id="PF08279">
    <property type="entry name" value="HTH_11"/>
    <property type="match status" value="1"/>
</dbReference>
<dbReference type="Pfam" id="PF00359">
    <property type="entry name" value="PTS_EIIA_2"/>
    <property type="match status" value="1"/>
</dbReference>
<dbReference type="PANTHER" id="PTHR30185">
    <property type="entry name" value="CRYPTIC BETA-GLUCOSIDE BGL OPERON ANTITERMINATOR"/>
    <property type="match status" value="1"/>
</dbReference>
<dbReference type="InterPro" id="IPR002178">
    <property type="entry name" value="PTS_EIIA_type-2_dom"/>
</dbReference>
<feature type="domain" description="PTS EIIB type-2" evidence="7">
    <location>
        <begin position="418"/>
        <end position="507"/>
    </location>
</feature>
<accession>A0ABR7TA78</accession>
<dbReference type="InterPro" id="IPR050661">
    <property type="entry name" value="BglG_antiterminators"/>
</dbReference>
<dbReference type="CDD" id="cd05568">
    <property type="entry name" value="PTS_IIB_bgl_like"/>
    <property type="match status" value="1"/>
</dbReference>
<dbReference type="SUPFAM" id="SSF63520">
    <property type="entry name" value="PTS-regulatory domain, PRD"/>
    <property type="match status" value="1"/>
</dbReference>
<gene>
    <name evidence="9" type="ORF">GLO26_01870</name>
</gene>
<dbReference type="PROSITE" id="PS51372">
    <property type="entry name" value="PRD_2"/>
    <property type="match status" value="1"/>
</dbReference>
<dbReference type="InterPro" id="IPR036634">
    <property type="entry name" value="PRD_sf"/>
</dbReference>
<evidence type="ECO:0000256" key="5">
    <source>
        <dbReference type="ARBA" id="ARBA00023163"/>
    </source>
</evidence>
<evidence type="ECO:0000256" key="1">
    <source>
        <dbReference type="ARBA" id="ARBA00022679"/>
    </source>
</evidence>
<dbReference type="Gene3D" id="1.10.1790.10">
    <property type="entry name" value="PRD domain"/>
    <property type="match status" value="1"/>
</dbReference>
<keyword evidence="2" id="KW-0677">Repeat</keyword>
<evidence type="ECO:0000256" key="4">
    <source>
        <dbReference type="ARBA" id="ARBA00023159"/>
    </source>
</evidence>
<keyword evidence="3" id="KW-0805">Transcription regulation</keyword>
<dbReference type="Proteomes" id="UP000638836">
    <property type="component" value="Unassembled WGS sequence"/>
</dbReference>
<evidence type="ECO:0000256" key="3">
    <source>
        <dbReference type="ARBA" id="ARBA00023015"/>
    </source>
</evidence>
<evidence type="ECO:0000259" key="7">
    <source>
        <dbReference type="PROSITE" id="PS51099"/>
    </source>
</evidence>
<dbReference type="InterPro" id="IPR013011">
    <property type="entry name" value="PTS_EIIB_2"/>
</dbReference>
<dbReference type="SUPFAM" id="SSF52794">
    <property type="entry name" value="PTS system IIB component-like"/>
    <property type="match status" value="1"/>
</dbReference>
<dbReference type="InterPro" id="IPR016152">
    <property type="entry name" value="PTrfase/Anion_transptr"/>
</dbReference>
<reference evidence="9 10" key="1">
    <citation type="journal article" date="2020" name="Microorganisms">
        <title>New Insight into Antimicrobial Compounds from Food and Marine-Sourced Carnobacterium Species through Phenotype and Genome Analyses.</title>
        <authorList>
            <person name="Begrem S."/>
            <person name="Ivaniuk F."/>
            <person name="Gigout-Chevalier F."/>
            <person name="Kolypczuk L."/>
            <person name="Bonnetot S."/>
            <person name="Leroi F."/>
            <person name="Grovel O."/>
            <person name="Delbarre-Ladrat C."/>
            <person name="Passerini D."/>
        </authorList>
    </citation>
    <scope>NUCLEOTIDE SEQUENCE [LARGE SCALE GENOMIC DNA]</scope>
    <source>
        <strain evidence="9 10">MIP2551</strain>
    </source>
</reference>
<organism evidence="9 10">
    <name type="scientific">Carnobacterium inhibens</name>
    <dbReference type="NCBI Taxonomy" id="147709"/>
    <lineage>
        <taxon>Bacteria</taxon>
        <taxon>Bacillati</taxon>
        <taxon>Bacillota</taxon>
        <taxon>Bacilli</taxon>
        <taxon>Lactobacillales</taxon>
        <taxon>Carnobacteriaceae</taxon>
        <taxon>Carnobacterium</taxon>
    </lineage>
</organism>
<dbReference type="PANTHER" id="PTHR30185:SF18">
    <property type="entry name" value="TRANSCRIPTIONAL REGULATOR MTLR"/>
    <property type="match status" value="1"/>
</dbReference>
<dbReference type="EMBL" id="WNJQ01000001">
    <property type="protein sequence ID" value="MBC9824577.1"/>
    <property type="molecule type" value="Genomic_DNA"/>
</dbReference>
<evidence type="ECO:0000313" key="10">
    <source>
        <dbReference type="Proteomes" id="UP000638836"/>
    </source>
</evidence>
<feature type="domain" description="PTS EIIA type-2" evidence="6">
    <location>
        <begin position="544"/>
        <end position="691"/>
    </location>
</feature>
<evidence type="ECO:0000259" key="6">
    <source>
        <dbReference type="PROSITE" id="PS51094"/>
    </source>
</evidence>
<evidence type="ECO:0000256" key="2">
    <source>
        <dbReference type="ARBA" id="ARBA00022737"/>
    </source>
</evidence>
<dbReference type="PROSITE" id="PS51094">
    <property type="entry name" value="PTS_EIIA_TYPE_2"/>
    <property type="match status" value="1"/>
</dbReference>
<dbReference type="InterPro" id="IPR007737">
    <property type="entry name" value="Mga_HTH"/>
</dbReference>
<sequence>MYFSIKEKQLLELLLLNKTGISLEVLAREMEVSSRTIYRELSIAEDTLSLYQIALNKKLGTGFYLSGEREELKRLKKDLLNTDLIFDSKDRQSYLICQLLLTKDNVKLIGLAQDFNVSLGTINNDLTKIAEIIEGFQMTLQRGKGKSVSIKSDEESLRLIVSSIITSKLNEYEFLNFFQNEYNEEHFERVKKTRMPFLSFLTYRYFKIATQVTFRMKQHFFEDISNSGLMQFIVILTLIIMRLSEENQLNDIHFEEKENSILTKDITDYVIEDIFQETELQFSRLERSFLKKAVNGVRFFQKQDLFSADYNMELTYQVKDFIHLVETEVHWKFSKDHTLFSGLLSHMESLLNRTITQVLQVEDSLYATIRERYPEIYKGVVTGLAGVFPNKRFSENDYIYLVIHFASSWENDKKIYGLKAMVICSSGIGTSRILENRLNKNFSELKEVTVVSLSEVNDYELTDFDFIFSTIFLPQFSVRYHLITPMLLSEELVKIKGLIDECIDQKKHYTLTDSIKEINKQSNETLPAERTLKEIHHLSKTALGILNYFSIESVVGNQPLEETLLWICRQLQDIGVLIEAENVQQKLIERVNIAPVGIPGTQMGLFHVRNIDVASSYFGIYELEQEVPIVGIDRKDMVLKRILIMVAPYPLNVIERELLGLVSSMVIENDSTTALFDKGEEEAVRKKIEKEFKAYVLKKTH</sequence>
<dbReference type="SUPFAM" id="SSF55804">
    <property type="entry name" value="Phoshotransferase/anion transport protein"/>
    <property type="match status" value="1"/>
</dbReference>
<keyword evidence="1" id="KW-0808">Transferase</keyword>
<dbReference type="InterPro" id="IPR013196">
    <property type="entry name" value="HTH_11"/>
</dbReference>
<feature type="domain" description="PRD" evidence="8">
    <location>
        <begin position="309"/>
        <end position="415"/>
    </location>
</feature>
<dbReference type="InterPro" id="IPR036095">
    <property type="entry name" value="PTS_EIIB-like_sf"/>
</dbReference>
<dbReference type="Pfam" id="PF05043">
    <property type="entry name" value="Mga"/>
    <property type="match status" value="1"/>
</dbReference>
<proteinExistence type="predicted"/>
<dbReference type="RefSeq" id="WP_023179147.1">
    <property type="nucleotide sequence ID" value="NZ_JBELZU010000038.1"/>
</dbReference>
<dbReference type="InterPro" id="IPR036388">
    <property type="entry name" value="WH-like_DNA-bd_sf"/>
</dbReference>
<dbReference type="PROSITE" id="PS51099">
    <property type="entry name" value="PTS_EIIB_TYPE_2"/>
    <property type="match status" value="1"/>
</dbReference>
<keyword evidence="5" id="KW-0804">Transcription</keyword>
<dbReference type="InterPro" id="IPR011608">
    <property type="entry name" value="PRD"/>
</dbReference>